<keyword evidence="9" id="KW-1185">Reference proteome</keyword>
<comment type="similarity">
    <text evidence="1 6">Belongs to the methyltransferase superfamily.</text>
</comment>
<dbReference type="InterPro" id="IPR029063">
    <property type="entry name" value="SAM-dependent_MTases_sf"/>
</dbReference>
<protein>
    <recommendedName>
        <fullName evidence="6">RNA methyltransferase</fullName>
        <ecNumber evidence="6">2.1.1.-</ecNumber>
    </recommendedName>
</protein>
<organism evidence="8 9">
    <name type="scientific">Amborella trichopoda</name>
    <dbReference type="NCBI Taxonomy" id="13333"/>
    <lineage>
        <taxon>Eukaryota</taxon>
        <taxon>Viridiplantae</taxon>
        <taxon>Streptophyta</taxon>
        <taxon>Embryophyta</taxon>
        <taxon>Tracheophyta</taxon>
        <taxon>Spermatophyta</taxon>
        <taxon>Magnoliopsida</taxon>
        <taxon>Amborellales</taxon>
        <taxon>Amborellaceae</taxon>
        <taxon>Amborella</taxon>
    </lineage>
</organism>
<dbReference type="EMBL" id="KI395307">
    <property type="protein sequence ID" value="ERM98698.1"/>
    <property type="molecule type" value="Genomic_DNA"/>
</dbReference>
<accession>W1NSP6</accession>
<evidence type="ECO:0000256" key="1">
    <source>
        <dbReference type="ARBA" id="ARBA00008361"/>
    </source>
</evidence>
<dbReference type="InterPro" id="IPR024160">
    <property type="entry name" value="BIN3_SAM-bd_dom"/>
</dbReference>
<keyword evidence="2 6" id="KW-0489">Methyltransferase</keyword>
<dbReference type="PANTHER" id="PTHR12315">
    <property type="entry name" value="BICOID-INTERACTING PROTEIN RELATED"/>
    <property type="match status" value="1"/>
</dbReference>
<dbReference type="AlphaFoldDB" id="W1NSP6"/>
<dbReference type="EC" id="2.1.1.-" evidence="6"/>
<keyword evidence="4 5" id="KW-0949">S-adenosyl-L-methionine</keyword>
<dbReference type="Gene3D" id="3.40.50.150">
    <property type="entry name" value="Vaccinia Virus protein VP39"/>
    <property type="match status" value="1"/>
</dbReference>
<name>W1NSP6_AMBTC</name>
<dbReference type="Gramene" id="ERM98698">
    <property type="protein sequence ID" value="ERM98698"/>
    <property type="gene ID" value="AMTR_s00109p00138160"/>
</dbReference>
<dbReference type="GO" id="GO:0032259">
    <property type="term" value="P:methylation"/>
    <property type="evidence" value="ECO:0007669"/>
    <property type="project" value="UniProtKB-KW"/>
</dbReference>
<sequence>MKFFCRSMVGIDIDQNLVERAKRNLQRIAATKSAITSLEPCEAESSKGTESLELSKDQPTLKGTDLIESVKFRKENVLEKLQPCSPEYDTILCLSVTKWIHLNWGDSGLIALFAKMWHLLRPGGILVLEPQPWVSYQRKRRVSERAAANFKDILMKPCYFPEILLDKIGFRHMENATNNLQGSVVGFNRPIFVFRK</sequence>
<dbReference type="GO" id="GO:0008171">
    <property type="term" value="F:O-methyltransferase activity"/>
    <property type="evidence" value="ECO:0000318"/>
    <property type="project" value="GO_Central"/>
</dbReference>
<evidence type="ECO:0000256" key="6">
    <source>
        <dbReference type="RuleBase" id="RU367087"/>
    </source>
</evidence>
<reference evidence="9" key="1">
    <citation type="journal article" date="2013" name="Science">
        <title>The Amborella genome and the evolution of flowering plants.</title>
        <authorList>
            <consortium name="Amborella Genome Project"/>
        </authorList>
    </citation>
    <scope>NUCLEOTIDE SEQUENCE [LARGE SCALE GENOMIC DNA]</scope>
</reference>
<keyword evidence="3 6" id="KW-0808">Transferase</keyword>
<dbReference type="PROSITE" id="PS51515">
    <property type="entry name" value="BIN3_SAM"/>
    <property type="match status" value="1"/>
</dbReference>
<dbReference type="Pfam" id="PF06859">
    <property type="entry name" value="Bin3"/>
    <property type="match status" value="1"/>
</dbReference>
<dbReference type="OMA" id="NGHISNC"/>
<dbReference type="GO" id="GO:0017069">
    <property type="term" value="F:snRNA binding"/>
    <property type="evidence" value="ECO:0000318"/>
    <property type="project" value="GO_Central"/>
</dbReference>
<dbReference type="eggNOG" id="KOG2899">
    <property type="taxonomic scope" value="Eukaryota"/>
</dbReference>
<gene>
    <name evidence="8" type="ORF">AMTR_s00109p00138160</name>
</gene>
<feature type="domain" description="Bin3-type SAM" evidence="7">
    <location>
        <begin position="1"/>
        <end position="196"/>
    </location>
</feature>
<dbReference type="HOGENOM" id="CLU_004729_2_1_1"/>
<dbReference type="SUPFAM" id="SSF53335">
    <property type="entry name" value="S-adenosyl-L-methionine-dependent methyltransferases"/>
    <property type="match status" value="1"/>
</dbReference>
<dbReference type="GO" id="GO:0040031">
    <property type="term" value="P:snRNA modification"/>
    <property type="evidence" value="ECO:0000318"/>
    <property type="project" value="GO_Central"/>
</dbReference>
<dbReference type="Proteomes" id="UP000017836">
    <property type="component" value="Unassembled WGS sequence"/>
</dbReference>
<dbReference type="InterPro" id="IPR039772">
    <property type="entry name" value="Bin3-like"/>
</dbReference>
<evidence type="ECO:0000256" key="3">
    <source>
        <dbReference type="ARBA" id="ARBA00022679"/>
    </source>
</evidence>
<dbReference type="GO" id="GO:0008173">
    <property type="term" value="F:RNA methyltransferase activity"/>
    <property type="evidence" value="ECO:0000318"/>
    <property type="project" value="GO_Central"/>
</dbReference>
<proteinExistence type="inferred from homology"/>
<dbReference type="PANTHER" id="PTHR12315:SF0">
    <property type="entry name" value="7SK SNRNA METHYLPHOSPHATE CAPPING ENZYME"/>
    <property type="match status" value="1"/>
</dbReference>
<evidence type="ECO:0000256" key="5">
    <source>
        <dbReference type="PROSITE-ProRule" id="PRU00848"/>
    </source>
</evidence>
<evidence type="ECO:0000313" key="8">
    <source>
        <dbReference type="EMBL" id="ERM98698.1"/>
    </source>
</evidence>
<evidence type="ECO:0000313" key="9">
    <source>
        <dbReference type="Proteomes" id="UP000017836"/>
    </source>
</evidence>
<dbReference type="InterPro" id="IPR010675">
    <property type="entry name" value="Bin3_C"/>
</dbReference>
<evidence type="ECO:0000256" key="4">
    <source>
        <dbReference type="ARBA" id="ARBA00022691"/>
    </source>
</evidence>
<evidence type="ECO:0000259" key="7">
    <source>
        <dbReference type="PROSITE" id="PS51515"/>
    </source>
</evidence>
<evidence type="ECO:0000256" key="2">
    <source>
        <dbReference type="ARBA" id="ARBA00022603"/>
    </source>
</evidence>
<dbReference type="STRING" id="13333.W1NSP6"/>